<keyword evidence="2" id="KW-1185">Reference proteome</keyword>
<dbReference type="Proteomes" id="UP001497700">
    <property type="component" value="Unassembled WGS sequence"/>
</dbReference>
<accession>A0ACB9Z7E0</accession>
<reference evidence="1 2" key="1">
    <citation type="journal article" date="2022" name="New Phytol.">
        <title>Ecological generalism drives hyperdiversity of secondary metabolite gene clusters in xylarialean endophytes.</title>
        <authorList>
            <person name="Franco M.E.E."/>
            <person name="Wisecaver J.H."/>
            <person name="Arnold A.E."/>
            <person name="Ju Y.M."/>
            <person name="Slot J.C."/>
            <person name="Ahrendt S."/>
            <person name="Moore L.P."/>
            <person name="Eastman K.E."/>
            <person name="Scott K."/>
            <person name="Konkel Z."/>
            <person name="Mondo S.J."/>
            <person name="Kuo A."/>
            <person name="Hayes R.D."/>
            <person name="Haridas S."/>
            <person name="Andreopoulos B."/>
            <person name="Riley R."/>
            <person name="LaButti K."/>
            <person name="Pangilinan J."/>
            <person name="Lipzen A."/>
            <person name="Amirebrahimi M."/>
            <person name="Yan J."/>
            <person name="Adam C."/>
            <person name="Keymanesh K."/>
            <person name="Ng V."/>
            <person name="Louie K."/>
            <person name="Northen T."/>
            <person name="Drula E."/>
            <person name="Henrissat B."/>
            <person name="Hsieh H.M."/>
            <person name="Youens-Clark K."/>
            <person name="Lutzoni F."/>
            <person name="Miadlikowska J."/>
            <person name="Eastwood D.C."/>
            <person name="Hamelin R.C."/>
            <person name="Grigoriev I.V."/>
            <person name="U'Ren J.M."/>
        </authorList>
    </citation>
    <scope>NUCLEOTIDE SEQUENCE [LARGE SCALE GENOMIC DNA]</scope>
    <source>
        <strain evidence="1 2">CBS 119005</strain>
    </source>
</reference>
<proteinExistence type="predicted"/>
<organism evidence="1 2">
    <name type="scientific">Hypoxylon rubiginosum</name>
    <dbReference type="NCBI Taxonomy" id="110542"/>
    <lineage>
        <taxon>Eukaryota</taxon>
        <taxon>Fungi</taxon>
        <taxon>Dikarya</taxon>
        <taxon>Ascomycota</taxon>
        <taxon>Pezizomycotina</taxon>
        <taxon>Sordariomycetes</taxon>
        <taxon>Xylariomycetidae</taxon>
        <taxon>Xylariales</taxon>
        <taxon>Hypoxylaceae</taxon>
        <taxon>Hypoxylon</taxon>
    </lineage>
</organism>
<name>A0ACB9Z7E0_9PEZI</name>
<dbReference type="EMBL" id="MU393447">
    <property type="protein sequence ID" value="KAI4867408.1"/>
    <property type="molecule type" value="Genomic_DNA"/>
</dbReference>
<sequence length="468" mass="52924">MESIVPDYVIKIILYLHCFVAMPLNIATAQPITCTSRFHESDRNHCVSRNRFQYVCSACRTRWADQIQNAEQDDQDLIREGLEAARILIQLENDGRSLFGDSSSVKRKLDGAEESPKECKRRKVEDNTQLPPEILSTVWSRCLDSTPRCALDLLVPDWKVCNREDPIHEKLLETAQVATYTRGTDAAVSTFSTTFGHDDGDHIFLPMKSLDEGLLVVNTSCRNETVRSFFQEGTQVFQLAKNNLPTSVAGESFITDWRDAFPLRGEQLRNILPFDDEQPGEKRKTPNGPPHLFKLLRHVIINSPLSLVNVDARSMVGSGANIGEANLEALNKAIDLDRTSHLWLSWSQMPLLESVLLDLRIYSHDLNTDRGCVSKTEITQRAGEMGRWLRLKLLVIAGLQSYCFTTSYKSYTAEQIEGDDEVDGEPNWVKVFMPAVRPGGRLVFVDRQMDPVGYTKNHGYDVDMDVDL</sequence>
<protein>
    <submittedName>
        <fullName evidence="1">Uncharacterized protein</fullName>
    </submittedName>
</protein>
<gene>
    <name evidence="1" type="ORF">F4820DRAFT_413539</name>
</gene>
<comment type="caution">
    <text evidence="1">The sequence shown here is derived from an EMBL/GenBank/DDBJ whole genome shotgun (WGS) entry which is preliminary data.</text>
</comment>
<evidence type="ECO:0000313" key="2">
    <source>
        <dbReference type="Proteomes" id="UP001497700"/>
    </source>
</evidence>
<evidence type="ECO:0000313" key="1">
    <source>
        <dbReference type="EMBL" id="KAI4867408.1"/>
    </source>
</evidence>